<dbReference type="GO" id="GO:0006080">
    <property type="term" value="P:substituted mannan metabolic process"/>
    <property type="evidence" value="ECO:0007669"/>
    <property type="project" value="InterPro"/>
</dbReference>
<evidence type="ECO:0000256" key="4">
    <source>
        <dbReference type="PROSITE-ProRule" id="PRU01100"/>
    </source>
</evidence>
<feature type="compositionally biased region" description="Low complexity" evidence="5">
    <location>
        <begin position="57"/>
        <end position="70"/>
    </location>
</feature>
<reference evidence="9" key="1">
    <citation type="submission" date="2016-09" db="EMBL/GenBank/DDBJ databases">
        <authorList>
            <person name="Jeantristanb JTB J.-T."/>
            <person name="Ricardo R."/>
        </authorList>
    </citation>
    <scope>NUCLEOTIDE SEQUENCE [LARGE SCALE GENOMIC DNA]</scope>
</reference>
<dbReference type="InterPro" id="IPR017853">
    <property type="entry name" value="GH"/>
</dbReference>
<evidence type="ECO:0000259" key="7">
    <source>
        <dbReference type="PROSITE" id="PS51764"/>
    </source>
</evidence>
<sequence length="417" mass="45710">MSRLKILLAWSLLTGFAAARCSHRRHHTKIQATFNHPAVPSSTPKVDGPYLSLATTPGSSPPSSGSSVPSFRPNLNTKQSTAITSPASVGWGLDGVRKQGIALGVIPDDGKSFCTKSSSAQVRSGQRAQAQVINAPISSLTPLGASDGTRSGGGTRQTVDEINLMIGQRVSAQGYYAQVFAGRHFDGWQLLSKMDQIVRNGGVFQASVMPIGGWAGLTWKDNRQAVAICNVMKRFTDKNVEVWLRFAHEANWYQRDGTYEGSVRDFKEGWSVVAAACKQIAPHVKMWFTPNVATLEEYDRYYPDDHSTVHLIGIDYYPKVLSTANFVAVMKPLHDKYCKESGPYFAIGETGPGSRVSMRERMNWLKHILSPETKAQLPFFIAVTWFNLLKTGINYRIADASGDTSSAVKLFLDAADD</sequence>
<evidence type="ECO:0000313" key="8">
    <source>
        <dbReference type="EMBL" id="SCV71434.1"/>
    </source>
</evidence>
<feature type="active site" description="Nucleophile" evidence="4">
    <location>
        <position position="349"/>
    </location>
</feature>
<keyword evidence="6" id="KW-0732">Signal</keyword>
<dbReference type="PANTHER" id="PTHR40079">
    <property type="entry name" value="MANNAN ENDO-1,4-BETA-MANNOSIDASE E-RELATED"/>
    <property type="match status" value="1"/>
</dbReference>
<dbReference type="EMBL" id="FMSP01000007">
    <property type="protein sequence ID" value="SCV71434.1"/>
    <property type="molecule type" value="Genomic_DNA"/>
</dbReference>
<protein>
    <submittedName>
        <fullName evidence="8">BQ2448_3022 protein</fullName>
    </submittedName>
</protein>
<evidence type="ECO:0000256" key="1">
    <source>
        <dbReference type="ARBA" id="ARBA00007754"/>
    </source>
</evidence>
<evidence type="ECO:0000256" key="3">
    <source>
        <dbReference type="ARBA" id="ARBA00023295"/>
    </source>
</evidence>
<keyword evidence="2 4" id="KW-0378">Hydrolase</keyword>
<gene>
    <name evidence="8" type="ORF">BQ2448_3022</name>
</gene>
<keyword evidence="9" id="KW-1185">Reference proteome</keyword>
<organism evidence="8 9">
    <name type="scientific">Microbotryum intermedium</name>
    <dbReference type="NCBI Taxonomy" id="269621"/>
    <lineage>
        <taxon>Eukaryota</taxon>
        <taxon>Fungi</taxon>
        <taxon>Dikarya</taxon>
        <taxon>Basidiomycota</taxon>
        <taxon>Pucciniomycotina</taxon>
        <taxon>Microbotryomycetes</taxon>
        <taxon>Microbotryales</taxon>
        <taxon>Microbotryaceae</taxon>
        <taxon>Microbotryum</taxon>
    </lineage>
</organism>
<dbReference type="InterPro" id="IPR000805">
    <property type="entry name" value="Glyco_hydro_26"/>
</dbReference>
<dbReference type="Gene3D" id="3.20.20.80">
    <property type="entry name" value="Glycosidases"/>
    <property type="match status" value="1"/>
</dbReference>
<feature type="active site" description="Proton donor" evidence="4">
    <location>
        <position position="249"/>
    </location>
</feature>
<feature type="region of interest" description="Disordered" evidence="5">
    <location>
        <begin position="35"/>
        <end position="76"/>
    </location>
</feature>
<dbReference type="InterPro" id="IPR022790">
    <property type="entry name" value="GH26_dom"/>
</dbReference>
<evidence type="ECO:0000256" key="5">
    <source>
        <dbReference type="SAM" id="MobiDB-lite"/>
    </source>
</evidence>
<dbReference type="SUPFAM" id="SSF51445">
    <property type="entry name" value="(Trans)glycosidases"/>
    <property type="match status" value="1"/>
</dbReference>
<feature type="compositionally biased region" description="Polar residues" evidence="5">
    <location>
        <begin position="35"/>
        <end position="44"/>
    </location>
</feature>
<feature type="chain" id="PRO_5012375982" evidence="6">
    <location>
        <begin position="20"/>
        <end position="417"/>
    </location>
</feature>
<dbReference type="PROSITE" id="PS51764">
    <property type="entry name" value="GH26"/>
    <property type="match status" value="1"/>
</dbReference>
<dbReference type="Proteomes" id="UP000198372">
    <property type="component" value="Unassembled WGS sequence"/>
</dbReference>
<keyword evidence="3 4" id="KW-0326">Glycosidase</keyword>
<name>A0A238FHS4_9BASI</name>
<evidence type="ECO:0000256" key="6">
    <source>
        <dbReference type="SAM" id="SignalP"/>
    </source>
</evidence>
<dbReference type="GO" id="GO:0016985">
    <property type="term" value="F:mannan endo-1,4-beta-mannosidase activity"/>
    <property type="evidence" value="ECO:0007669"/>
    <property type="project" value="InterPro"/>
</dbReference>
<proteinExistence type="inferred from homology"/>
<comment type="similarity">
    <text evidence="1 4">Belongs to the glycosyl hydrolase 26 family.</text>
</comment>
<feature type="signal peptide" evidence="6">
    <location>
        <begin position="1"/>
        <end position="19"/>
    </location>
</feature>
<evidence type="ECO:0000313" key="9">
    <source>
        <dbReference type="Proteomes" id="UP000198372"/>
    </source>
</evidence>
<dbReference type="PANTHER" id="PTHR40079:SF6">
    <property type="entry name" value="GH26 DOMAIN-CONTAINING PROTEIN"/>
    <property type="match status" value="1"/>
</dbReference>
<accession>A0A238FHS4</accession>
<feature type="domain" description="GH26" evidence="7">
    <location>
        <begin position="123"/>
        <end position="417"/>
    </location>
</feature>
<dbReference type="OrthoDB" id="428177at2759"/>
<evidence type="ECO:0000256" key="2">
    <source>
        <dbReference type="ARBA" id="ARBA00022801"/>
    </source>
</evidence>
<dbReference type="AlphaFoldDB" id="A0A238FHS4"/>